<dbReference type="EnsemblPlants" id="KRH55580">
    <property type="protein sequence ID" value="KRH55580"/>
    <property type="gene ID" value="GLYMA_06G263800"/>
</dbReference>
<evidence type="ECO:0000313" key="3">
    <source>
        <dbReference type="EnsemblPlants" id="KRH55580"/>
    </source>
</evidence>
<dbReference type="GO" id="GO:0005524">
    <property type="term" value="F:ATP binding"/>
    <property type="evidence" value="ECO:0007669"/>
    <property type="project" value="InterPro"/>
</dbReference>
<sequence length="123" mass="13608">MEKELRVWMEVESRLDGSSGGGAMGNRESKEEAAGTRLLIDGRTCLLQLESKYKEFEGISSSQIVDFPAKLLKGIVETHLSSCPDKEKGAQERLAEPLLSLVKSYEGGRESHAHIIVKTYNNL</sequence>
<dbReference type="AlphaFoldDB" id="A0A0R0JLK2"/>
<accession>A0A0R0JLK2</accession>
<organism evidence="2">
    <name type="scientific">Glycine max</name>
    <name type="common">Soybean</name>
    <name type="synonym">Glycine hispida</name>
    <dbReference type="NCBI Taxonomy" id="3847"/>
    <lineage>
        <taxon>Eukaryota</taxon>
        <taxon>Viridiplantae</taxon>
        <taxon>Streptophyta</taxon>
        <taxon>Embryophyta</taxon>
        <taxon>Tracheophyta</taxon>
        <taxon>Spermatophyta</taxon>
        <taxon>Magnoliopsida</taxon>
        <taxon>eudicotyledons</taxon>
        <taxon>Gunneridae</taxon>
        <taxon>Pentapetalae</taxon>
        <taxon>rosids</taxon>
        <taxon>fabids</taxon>
        <taxon>Fabales</taxon>
        <taxon>Fabaceae</taxon>
        <taxon>Papilionoideae</taxon>
        <taxon>50 kb inversion clade</taxon>
        <taxon>NPAAA clade</taxon>
        <taxon>indigoferoid/millettioid clade</taxon>
        <taxon>Phaseoleae</taxon>
        <taxon>Glycine</taxon>
        <taxon>Glycine subgen. Soja</taxon>
    </lineage>
</organism>
<name>A0A0R0JLK2_SOYBN</name>
<dbReference type="GO" id="GO:0006633">
    <property type="term" value="P:fatty acid biosynthetic process"/>
    <property type="evidence" value="ECO:0007669"/>
    <property type="project" value="InterPro"/>
</dbReference>
<evidence type="ECO:0000259" key="1">
    <source>
        <dbReference type="Pfam" id="PF08326"/>
    </source>
</evidence>
<reference evidence="2" key="3">
    <citation type="submission" date="2018-07" db="EMBL/GenBank/DDBJ databases">
        <title>WGS assembly of Glycine max.</title>
        <authorList>
            <person name="Schmutz J."/>
            <person name="Cannon S."/>
            <person name="Schlueter J."/>
            <person name="Ma J."/>
            <person name="Mitros T."/>
            <person name="Nelson W."/>
            <person name="Hyten D."/>
            <person name="Song Q."/>
            <person name="Thelen J."/>
            <person name="Cheng J."/>
            <person name="Xu D."/>
            <person name="Hellsten U."/>
            <person name="May G."/>
            <person name="Yu Y."/>
            <person name="Sakurai T."/>
            <person name="Umezawa T."/>
            <person name="Bhattacharyya M."/>
            <person name="Sandhu D."/>
            <person name="Valliyodan B."/>
            <person name="Lindquist E."/>
            <person name="Peto M."/>
            <person name="Grant D."/>
            <person name="Shu S."/>
            <person name="Goodstein D."/>
            <person name="Barry K."/>
            <person name="Futrell-Griggs M."/>
            <person name="Abernathy B."/>
            <person name="Du J."/>
            <person name="Tian Z."/>
            <person name="Zhu L."/>
            <person name="Gill N."/>
            <person name="Joshi T."/>
            <person name="Libault M."/>
            <person name="Sethuraman A."/>
            <person name="Zhang X."/>
            <person name="Shinozaki K."/>
            <person name="Nguyen H."/>
            <person name="Wing R."/>
            <person name="Cregan P."/>
            <person name="Specht J."/>
            <person name="Grimwood J."/>
            <person name="Rokhsar D."/>
            <person name="Stacey G."/>
            <person name="Shoemaker R."/>
            <person name="Jackson S."/>
        </authorList>
    </citation>
    <scope>NUCLEOTIDE SEQUENCE</scope>
    <source>
        <tissue evidence="2">Callus</tissue>
    </source>
</reference>
<protein>
    <recommendedName>
        <fullName evidence="1">Acetyl-CoA carboxylase central domain-containing protein</fullName>
    </recommendedName>
</protein>
<dbReference type="Gramene" id="KRH55580">
    <property type="protein sequence ID" value="KRH55580"/>
    <property type="gene ID" value="GLYMA_06G263800"/>
</dbReference>
<dbReference type="STRING" id="3847.A0A0R0JLK2"/>
<reference evidence="2 3" key="1">
    <citation type="journal article" date="2010" name="Nature">
        <title>Genome sequence of the palaeopolyploid soybean.</title>
        <authorList>
            <person name="Schmutz J."/>
            <person name="Cannon S.B."/>
            <person name="Schlueter J."/>
            <person name="Ma J."/>
            <person name="Mitros T."/>
            <person name="Nelson W."/>
            <person name="Hyten D.L."/>
            <person name="Song Q."/>
            <person name="Thelen J.J."/>
            <person name="Cheng J."/>
            <person name="Xu D."/>
            <person name="Hellsten U."/>
            <person name="May G.D."/>
            <person name="Yu Y."/>
            <person name="Sakurai T."/>
            <person name="Umezawa T."/>
            <person name="Bhattacharyya M.K."/>
            <person name="Sandhu D."/>
            <person name="Valliyodan B."/>
            <person name="Lindquist E."/>
            <person name="Peto M."/>
            <person name="Grant D."/>
            <person name="Shu S."/>
            <person name="Goodstein D."/>
            <person name="Barry K."/>
            <person name="Futrell-Griggs M."/>
            <person name="Abernathy B."/>
            <person name="Du J."/>
            <person name="Tian Z."/>
            <person name="Zhu L."/>
            <person name="Gill N."/>
            <person name="Joshi T."/>
            <person name="Libault M."/>
            <person name="Sethuraman A."/>
            <person name="Zhang X.-C."/>
            <person name="Shinozaki K."/>
            <person name="Nguyen H.T."/>
            <person name="Wing R.A."/>
            <person name="Cregan P."/>
            <person name="Specht J."/>
            <person name="Grimwood J."/>
            <person name="Rokhsar D."/>
            <person name="Stacey G."/>
            <person name="Shoemaker R.C."/>
            <person name="Jackson S.A."/>
        </authorList>
    </citation>
    <scope>NUCLEOTIDE SEQUENCE</scope>
    <source>
        <strain evidence="3">cv. Williams 82</strain>
        <tissue evidence="2">Callus</tissue>
    </source>
</reference>
<dbReference type="Proteomes" id="UP000008827">
    <property type="component" value="Chromosome 6"/>
</dbReference>
<dbReference type="EMBL" id="CM000839">
    <property type="protein sequence ID" value="KRH55580.1"/>
    <property type="molecule type" value="Genomic_DNA"/>
</dbReference>
<dbReference type="GO" id="GO:0003989">
    <property type="term" value="F:acetyl-CoA carboxylase activity"/>
    <property type="evidence" value="ECO:0007669"/>
    <property type="project" value="InterPro"/>
</dbReference>
<dbReference type="InParanoid" id="A0A0R0JLK2"/>
<proteinExistence type="predicted"/>
<evidence type="ECO:0000313" key="4">
    <source>
        <dbReference type="Proteomes" id="UP000008827"/>
    </source>
</evidence>
<keyword evidence="4" id="KW-1185">Reference proteome</keyword>
<reference evidence="3" key="2">
    <citation type="submission" date="2018-02" db="UniProtKB">
        <authorList>
            <consortium name="EnsemblPlants"/>
        </authorList>
    </citation>
    <scope>IDENTIFICATION</scope>
    <source>
        <strain evidence="3">Williams 82</strain>
    </source>
</reference>
<dbReference type="InterPro" id="IPR013537">
    <property type="entry name" value="AcCoA_COase_cen"/>
</dbReference>
<gene>
    <name evidence="2" type="ORF">GLYMA_06G263800</name>
</gene>
<dbReference type="Pfam" id="PF08326">
    <property type="entry name" value="ACC_central"/>
    <property type="match status" value="1"/>
</dbReference>
<feature type="domain" description="Acetyl-CoA carboxylase central" evidence="1">
    <location>
        <begin position="55"/>
        <end position="118"/>
    </location>
</feature>
<evidence type="ECO:0000313" key="2">
    <source>
        <dbReference type="EMBL" id="KRH55580.1"/>
    </source>
</evidence>